<feature type="domain" description="Glycosyltransferase 2-like" evidence="1">
    <location>
        <begin position="15"/>
        <end position="128"/>
    </location>
</feature>
<name>A0A856MN23_9CYAN</name>
<dbReference type="GO" id="GO:0016758">
    <property type="term" value="F:hexosyltransferase activity"/>
    <property type="evidence" value="ECO:0007669"/>
    <property type="project" value="UniProtKB-ARBA"/>
</dbReference>
<keyword evidence="2" id="KW-0808">Transferase</keyword>
<dbReference type="InterPro" id="IPR029044">
    <property type="entry name" value="Nucleotide-diphossugar_trans"/>
</dbReference>
<dbReference type="PANTHER" id="PTHR22916">
    <property type="entry name" value="GLYCOSYLTRANSFERASE"/>
    <property type="match status" value="1"/>
</dbReference>
<dbReference type="AlphaFoldDB" id="A0A856MN23"/>
<dbReference type="Pfam" id="PF00535">
    <property type="entry name" value="Glycos_transf_2"/>
    <property type="match status" value="1"/>
</dbReference>
<dbReference type="RefSeq" id="WP_171977968.1">
    <property type="nucleotide sequence ID" value="NZ_CAWOXK010000001.1"/>
</dbReference>
<dbReference type="CDD" id="cd00761">
    <property type="entry name" value="Glyco_tranf_GTA_type"/>
    <property type="match status" value="1"/>
</dbReference>
<dbReference type="PANTHER" id="PTHR22916:SF3">
    <property type="entry name" value="UDP-GLCNAC:BETAGAL BETA-1,3-N-ACETYLGLUCOSAMINYLTRANSFERASE-LIKE PROTEIN 1"/>
    <property type="match status" value="1"/>
</dbReference>
<evidence type="ECO:0000313" key="3">
    <source>
        <dbReference type="Proteomes" id="UP000503129"/>
    </source>
</evidence>
<dbReference type="Gene3D" id="3.90.550.10">
    <property type="entry name" value="Spore Coat Polysaccharide Biosynthesis Protein SpsA, Chain A"/>
    <property type="match status" value="1"/>
</dbReference>
<dbReference type="Proteomes" id="UP000503129">
    <property type="component" value="Chromosome"/>
</dbReference>
<evidence type="ECO:0000259" key="1">
    <source>
        <dbReference type="Pfam" id="PF00535"/>
    </source>
</evidence>
<sequence length="392" mass="45442">MNIVNEIKGELPLVSVIVPAYNAEAFITRTLQSIISQTYKNIEILVVDDGSQDKTAEIVELFAQKDNRISLFKQSNSGVASARNLAIENSKGEYIAPIDADDIWYPQKLEKQVQCLLKADQSVGLIYAWSVFIDEEDAIVGQYIPHHHLNVLSIEGEVYPAMLYTNFIINASVPLIRRVCFDKVGGYSSKLREQNAQGCEDWDIYLRIAEYYQFRVVPEFLIGYRQVKASMSNGCQTMEKSYNLVMADFQRKHPEIPAHIYHWAASSFYVHLAWKSRASGDYWSTLTWLNKSIKLDYSPLLLRPVYLCLIECLFKITVEPITSLIWQDHHSWLRFREKFDSQKNRVALSQVTTVSDIQNQMYQPYKLPFKPHARIMWQRWLEVLQLCRALSH</sequence>
<evidence type="ECO:0000313" key="2">
    <source>
        <dbReference type="EMBL" id="QDL11819.1"/>
    </source>
</evidence>
<dbReference type="EMBL" id="CP030118">
    <property type="protein sequence ID" value="QDL11819.1"/>
    <property type="molecule type" value="Genomic_DNA"/>
</dbReference>
<organism evidence="2 3">
    <name type="scientific">Brasilonema sennae CENA114</name>
    <dbReference type="NCBI Taxonomy" id="415709"/>
    <lineage>
        <taxon>Bacteria</taxon>
        <taxon>Bacillati</taxon>
        <taxon>Cyanobacteriota</taxon>
        <taxon>Cyanophyceae</taxon>
        <taxon>Nostocales</taxon>
        <taxon>Scytonemataceae</taxon>
        <taxon>Brasilonema</taxon>
        <taxon>Bromeliae group (in: Brasilonema)</taxon>
    </lineage>
</organism>
<protein>
    <submittedName>
        <fullName evidence="2">Glycosyltransferase family 2 protein</fullName>
    </submittedName>
</protein>
<dbReference type="SUPFAM" id="SSF53448">
    <property type="entry name" value="Nucleotide-diphospho-sugar transferases"/>
    <property type="match status" value="1"/>
</dbReference>
<dbReference type="InterPro" id="IPR001173">
    <property type="entry name" value="Glyco_trans_2-like"/>
</dbReference>
<gene>
    <name evidence="2" type="ORF">DP114_31490</name>
</gene>
<proteinExistence type="predicted"/>
<keyword evidence="3" id="KW-1185">Reference proteome</keyword>
<dbReference type="KEGG" id="bsen:DP114_31490"/>
<reference evidence="2 3" key="1">
    <citation type="submission" date="2018-06" db="EMBL/GenBank/DDBJ databases">
        <title>Comparative genomics of Brasilonema spp. strains.</title>
        <authorList>
            <person name="Alvarenga D.O."/>
            <person name="Fiore M.F."/>
            <person name="Varani A.M."/>
        </authorList>
    </citation>
    <scope>NUCLEOTIDE SEQUENCE [LARGE SCALE GENOMIC DNA]</scope>
    <source>
        <strain evidence="2 3">CENA114</strain>
    </source>
</reference>
<accession>A0A856MN23</accession>